<reference evidence="7 8" key="1">
    <citation type="submission" date="2018-07" db="EMBL/GenBank/DDBJ databases">
        <title>Genomic Encyclopedia of Type Strains, Phase IV (KMG-IV): sequencing the most valuable type-strain genomes for metagenomic binning, comparative biology and taxonomic classification.</title>
        <authorList>
            <person name="Goeker M."/>
        </authorList>
    </citation>
    <scope>NUCLEOTIDE SEQUENCE [LARGE SCALE GENOMIC DNA]</scope>
    <source>
        <strain evidence="7 8">DSM 7466</strain>
    </source>
</reference>
<keyword evidence="8" id="KW-1185">Reference proteome</keyword>
<keyword evidence="3 5" id="KW-1133">Transmembrane helix</keyword>
<feature type="transmembrane region" description="Helical" evidence="5">
    <location>
        <begin position="503"/>
        <end position="523"/>
    </location>
</feature>
<dbReference type="Gene3D" id="3.40.1710.10">
    <property type="entry name" value="abc type-2 transporter like domain"/>
    <property type="match status" value="1"/>
</dbReference>
<feature type="transmembrane region" description="Helical" evidence="5">
    <location>
        <begin position="478"/>
        <end position="497"/>
    </location>
</feature>
<feature type="domain" description="ABC-2 type transporter transmembrane" evidence="6">
    <location>
        <begin position="23"/>
        <end position="162"/>
    </location>
</feature>
<evidence type="ECO:0000259" key="6">
    <source>
        <dbReference type="Pfam" id="PF12698"/>
    </source>
</evidence>
<dbReference type="AlphaFoldDB" id="A0A371NBW6"/>
<dbReference type="Pfam" id="PF12698">
    <property type="entry name" value="ABC2_membrane_3"/>
    <property type="match status" value="2"/>
</dbReference>
<evidence type="ECO:0000256" key="5">
    <source>
        <dbReference type="SAM" id="Phobius"/>
    </source>
</evidence>
<dbReference type="GeneID" id="82298279"/>
<evidence type="ECO:0000256" key="3">
    <source>
        <dbReference type="ARBA" id="ARBA00022989"/>
    </source>
</evidence>
<sequence length="631" mass="69684">MRKALEIFWKDMKTVKNSPVVLFVIAVIICIPALYAVFNIQATLDPYSRTSSIEVAVVNEDRGADFNGTHMNVGAEFVSELRKNRNFDWQFVDRSDAMDGLRKGRYYAVLIIPGNFSSDLLSIKNGTPRQASIKYMVNDKLNPVAPRITNAGADALQAKINSEVVKTIDGIVFGKISEAGELARANRDDILRTKRFINELNGNLGKIDETLSTANSDLEKGQNLWSSLKTDLPEIRDNANFVKEKYSLLESYIGKDPAKALSTVQSMESHLSEAITSMKYLRAVLASLYSATGDPKLKTAIDQIDTNVEKASSVLGILQAIESDLKTKGTTDRIVKLKASIDRMDSALNKLMDSRDEIDAAMQDASAKLGMANARWPAMRSAIQDASRKLNMISDDDLNSLVKLADIDPSAVREYFRSPVRMEKEHIYPVKNYGSALAPFYIPISLWIGGIIAVAMISMRVKYGDYSSIQVYFGRMGLFIIIAVFQALVVVAGAMFLRVQTTGSMLLLLTSIYVSICSMLIIYSLTSALGNAGKALSIIILVLQITGTGGIFPVELLPPFFQAIHPYLPLTYAVGALREVVGGVIWSIYWTNIAVLSLFPVATFIITVLVKEKMDKRAHWMESKLEESGLF</sequence>
<dbReference type="RefSeq" id="WP_115892886.1">
    <property type="nucleotide sequence ID" value="NZ_QREL01000004.1"/>
</dbReference>
<protein>
    <submittedName>
        <fullName evidence="7">Putative membrane protein</fullName>
    </submittedName>
</protein>
<dbReference type="PANTHER" id="PTHR43077">
    <property type="entry name" value="TRANSPORT PERMEASE YVFS-RELATED"/>
    <property type="match status" value="1"/>
</dbReference>
<dbReference type="NCBIfam" id="TIGR03061">
    <property type="entry name" value="pip_yhgE_Nterm"/>
    <property type="match status" value="1"/>
</dbReference>
<evidence type="ECO:0000313" key="8">
    <source>
        <dbReference type="Proteomes" id="UP000256864"/>
    </source>
</evidence>
<dbReference type="PANTHER" id="PTHR43077:SF5">
    <property type="entry name" value="PHAGE INFECTION PROTEIN"/>
    <property type="match status" value="1"/>
</dbReference>
<feature type="transmembrane region" description="Helical" evidence="5">
    <location>
        <begin position="20"/>
        <end position="38"/>
    </location>
</feature>
<dbReference type="InterPro" id="IPR051328">
    <property type="entry name" value="T7SS_ABC-Transporter"/>
</dbReference>
<comment type="subcellular location">
    <subcellularLocation>
        <location evidence="1">Membrane</location>
        <topology evidence="1">Multi-pass membrane protein</topology>
    </subcellularLocation>
</comment>
<gene>
    <name evidence="7" type="ORF">C7452_1779</name>
</gene>
<dbReference type="InterPro" id="IPR017500">
    <property type="entry name" value="Phage_infect_YhgE_N"/>
</dbReference>
<keyword evidence="4 5" id="KW-0472">Membrane</keyword>
<proteinExistence type="predicted"/>
<evidence type="ECO:0000313" key="7">
    <source>
        <dbReference type="EMBL" id="REE24670.1"/>
    </source>
</evidence>
<dbReference type="EMBL" id="QREL01000004">
    <property type="protein sequence ID" value="REE24670.1"/>
    <property type="molecule type" value="Genomic_DNA"/>
</dbReference>
<comment type="caution">
    <text evidence="7">The sequence shown here is derived from an EMBL/GenBank/DDBJ whole genome shotgun (WGS) entry which is preliminary data.</text>
</comment>
<evidence type="ECO:0000256" key="2">
    <source>
        <dbReference type="ARBA" id="ARBA00022692"/>
    </source>
</evidence>
<accession>A0A371NBW6</accession>
<feature type="transmembrane region" description="Helical" evidence="5">
    <location>
        <begin position="440"/>
        <end position="457"/>
    </location>
</feature>
<evidence type="ECO:0000256" key="1">
    <source>
        <dbReference type="ARBA" id="ARBA00004141"/>
    </source>
</evidence>
<dbReference type="InterPro" id="IPR013525">
    <property type="entry name" value="ABC2_TM"/>
</dbReference>
<feature type="transmembrane region" description="Helical" evidence="5">
    <location>
        <begin position="535"/>
        <end position="554"/>
    </location>
</feature>
<feature type="domain" description="ABC-2 type transporter transmembrane" evidence="6">
    <location>
        <begin position="377"/>
        <end position="609"/>
    </location>
</feature>
<keyword evidence="2 5" id="KW-0812">Transmembrane</keyword>
<dbReference type="Proteomes" id="UP000256864">
    <property type="component" value="Unassembled WGS sequence"/>
</dbReference>
<dbReference type="GO" id="GO:0016020">
    <property type="term" value="C:membrane"/>
    <property type="evidence" value="ECO:0007669"/>
    <property type="project" value="UniProtKB-SubCell"/>
</dbReference>
<organism evidence="7 8">
    <name type="scientific">Methanothermobacter defluvii</name>
    <dbReference type="NCBI Taxonomy" id="49339"/>
    <lineage>
        <taxon>Archaea</taxon>
        <taxon>Methanobacteriati</taxon>
        <taxon>Methanobacteriota</taxon>
        <taxon>Methanomada group</taxon>
        <taxon>Methanobacteria</taxon>
        <taxon>Methanobacteriales</taxon>
        <taxon>Methanobacteriaceae</taxon>
        <taxon>Methanothermobacter</taxon>
    </lineage>
</organism>
<evidence type="ECO:0000256" key="4">
    <source>
        <dbReference type="ARBA" id="ARBA00023136"/>
    </source>
</evidence>
<dbReference type="NCBIfam" id="TIGR03062">
    <property type="entry name" value="pip_yhgE_Cterm"/>
    <property type="match status" value="1"/>
</dbReference>
<feature type="transmembrane region" description="Helical" evidence="5">
    <location>
        <begin position="588"/>
        <end position="610"/>
    </location>
</feature>
<dbReference type="InterPro" id="IPR017501">
    <property type="entry name" value="Phage_infect_YhgE_C"/>
</dbReference>
<dbReference type="GO" id="GO:0140359">
    <property type="term" value="F:ABC-type transporter activity"/>
    <property type="evidence" value="ECO:0007669"/>
    <property type="project" value="InterPro"/>
</dbReference>
<name>A0A371NBW6_9EURY</name>